<dbReference type="OrthoDB" id="441172at2759"/>
<evidence type="ECO:0000313" key="2">
    <source>
        <dbReference type="Proteomes" id="UP000327013"/>
    </source>
</evidence>
<sequence length="124" mass="14796">MPQGIRKIPPLFEKINEEHANRDNDWTKNNKLFDLDFRWEEEYTIKYKSELVEERDFHHRIRWKKMTKRLTGKREDTLLHSAARESVVSGGGESELKEMLAKQNWNSTKAISKPFELLLCHGRI</sequence>
<accession>A0A5N6QGH8</accession>
<name>A0A5N6QGH8_9ROSI</name>
<organism evidence="1 2">
    <name type="scientific">Carpinus fangiana</name>
    <dbReference type="NCBI Taxonomy" id="176857"/>
    <lineage>
        <taxon>Eukaryota</taxon>
        <taxon>Viridiplantae</taxon>
        <taxon>Streptophyta</taxon>
        <taxon>Embryophyta</taxon>
        <taxon>Tracheophyta</taxon>
        <taxon>Spermatophyta</taxon>
        <taxon>Magnoliopsida</taxon>
        <taxon>eudicotyledons</taxon>
        <taxon>Gunneridae</taxon>
        <taxon>Pentapetalae</taxon>
        <taxon>rosids</taxon>
        <taxon>fabids</taxon>
        <taxon>Fagales</taxon>
        <taxon>Betulaceae</taxon>
        <taxon>Carpinus</taxon>
    </lineage>
</organism>
<dbReference type="Proteomes" id="UP000327013">
    <property type="component" value="Chromosome 1"/>
</dbReference>
<dbReference type="AlphaFoldDB" id="A0A5N6QGH8"/>
<keyword evidence="2" id="KW-1185">Reference proteome</keyword>
<evidence type="ECO:0000313" key="1">
    <source>
        <dbReference type="EMBL" id="KAE7997581.1"/>
    </source>
</evidence>
<dbReference type="EMBL" id="CM017321">
    <property type="protein sequence ID" value="KAE7997581.1"/>
    <property type="molecule type" value="Genomic_DNA"/>
</dbReference>
<reference evidence="1 2" key="1">
    <citation type="submission" date="2019-06" db="EMBL/GenBank/DDBJ databases">
        <title>A chromosomal-level reference genome of Carpinus fangiana (Coryloideae, Betulaceae).</title>
        <authorList>
            <person name="Yang X."/>
            <person name="Wang Z."/>
            <person name="Zhang L."/>
            <person name="Hao G."/>
            <person name="Liu J."/>
            <person name="Yang Y."/>
        </authorList>
    </citation>
    <scope>NUCLEOTIDE SEQUENCE [LARGE SCALE GENOMIC DNA]</scope>
    <source>
        <strain evidence="1">Cfa_2016G</strain>
        <tissue evidence="1">Leaf</tissue>
    </source>
</reference>
<gene>
    <name evidence="1" type="ORF">FH972_002203</name>
</gene>
<proteinExistence type="predicted"/>
<protein>
    <submittedName>
        <fullName evidence="1">Uncharacterized protein</fullName>
    </submittedName>
</protein>